<feature type="signal peptide" evidence="3">
    <location>
        <begin position="1"/>
        <end position="20"/>
    </location>
</feature>
<dbReference type="OrthoDB" id="7620169at2"/>
<evidence type="ECO:0000313" key="6">
    <source>
        <dbReference type="Proteomes" id="UP000057389"/>
    </source>
</evidence>
<protein>
    <recommendedName>
        <fullName evidence="4">Outer membrane protein OmpA-like transmembrane domain-containing protein</fullName>
    </recommendedName>
</protein>
<dbReference type="GO" id="GO:0046930">
    <property type="term" value="C:pore complex"/>
    <property type="evidence" value="ECO:0007669"/>
    <property type="project" value="UniProtKB-KW"/>
</dbReference>
<evidence type="ECO:0000259" key="4">
    <source>
        <dbReference type="Pfam" id="PF01389"/>
    </source>
</evidence>
<dbReference type="EMBL" id="LMXU01000032">
    <property type="protein sequence ID" value="KWT99801.1"/>
    <property type="molecule type" value="Genomic_DNA"/>
</dbReference>
<keyword evidence="2" id="KW-0812">Transmembrane</keyword>
<dbReference type="GO" id="GO:0015288">
    <property type="term" value="F:porin activity"/>
    <property type="evidence" value="ECO:0007669"/>
    <property type="project" value="UniProtKB-KW"/>
</dbReference>
<dbReference type="RefSeq" id="WP_060469300.1">
    <property type="nucleotide sequence ID" value="NZ_AP025515.1"/>
</dbReference>
<keyword evidence="3" id="KW-0732">Signal</keyword>
<organism evidence="5 6">
    <name type="scientific">Vibrio toranzoniae</name>
    <dbReference type="NCBI Taxonomy" id="1194427"/>
    <lineage>
        <taxon>Bacteria</taxon>
        <taxon>Pseudomonadati</taxon>
        <taxon>Pseudomonadota</taxon>
        <taxon>Gammaproteobacteria</taxon>
        <taxon>Vibrionales</taxon>
        <taxon>Vibrionaceae</taxon>
        <taxon>Vibrio</taxon>
    </lineage>
</organism>
<feature type="chain" id="PRO_5007133806" description="Outer membrane protein OmpA-like transmembrane domain-containing protein" evidence="3">
    <location>
        <begin position="21"/>
        <end position="203"/>
    </location>
</feature>
<dbReference type="Proteomes" id="UP000057389">
    <property type="component" value="Unassembled WGS sequence"/>
</dbReference>
<gene>
    <name evidence="5" type="ORF">APQ14_15705</name>
</gene>
<keyword evidence="6" id="KW-1185">Reference proteome</keyword>
<evidence type="ECO:0000256" key="3">
    <source>
        <dbReference type="SAM" id="SignalP"/>
    </source>
</evidence>
<dbReference type="InterPro" id="IPR000498">
    <property type="entry name" value="OmpA-like_TM_dom"/>
</dbReference>
<keyword evidence="2" id="KW-0813">Transport</keyword>
<dbReference type="GeneID" id="300180887"/>
<comment type="similarity">
    <text evidence="1">Belongs to the outer membrane OOP (TC 1.B.6) superfamily. OmpA family.</text>
</comment>
<dbReference type="AlphaFoldDB" id="A0A109D6I3"/>
<accession>A0A109D6I3</accession>
<dbReference type="GO" id="GO:0009279">
    <property type="term" value="C:cell outer membrane"/>
    <property type="evidence" value="ECO:0007669"/>
    <property type="project" value="InterPro"/>
</dbReference>
<dbReference type="Gene3D" id="2.40.160.20">
    <property type="match status" value="1"/>
</dbReference>
<dbReference type="InterPro" id="IPR011250">
    <property type="entry name" value="OMP/PagP_B-barrel"/>
</dbReference>
<evidence type="ECO:0000256" key="2">
    <source>
        <dbReference type="ARBA" id="ARBA00023114"/>
    </source>
</evidence>
<keyword evidence="2" id="KW-0406">Ion transport</keyword>
<comment type="caution">
    <text evidence="5">The sequence shown here is derived from an EMBL/GenBank/DDBJ whole genome shotgun (WGS) entry which is preliminary data.</text>
</comment>
<keyword evidence="2" id="KW-0626">Porin</keyword>
<reference evidence="5 6" key="1">
    <citation type="submission" date="2015-11" db="EMBL/GenBank/DDBJ databases">
        <title>Draft WGS of Vibrio toranzoniae.</title>
        <authorList>
            <person name="Lasa A."/>
            <person name="Romalde J.L."/>
        </authorList>
    </citation>
    <scope>NUCLEOTIDE SEQUENCE [LARGE SCALE GENOMIC DNA]</scope>
    <source>
        <strain evidence="5 6">Vb 10.8</strain>
    </source>
</reference>
<feature type="domain" description="Outer membrane protein OmpA-like transmembrane" evidence="4">
    <location>
        <begin position="21"/>
        <end position="203"/>
    </location>
</feature>
<proteinExistence type="inferred from homology"/>
<evidence type="ECO:0000313" key="5">
    <source>
        <dbReference type="EMBL" id="KWT99801.1"/>
    </source>
</evidence>
<evidence type="ECO:0000256" key="1">
    <source>
        <dbReference type="ARBA" id="ARBA00005710"/>
    </source>
</evidence>
<dbReference type="SUPFAM" id="SSF56925">
    <property type="entry name" value="OMPA-like"/>
    <property type="match status" value="1"/>
</dbReference>
<sequence length="203" mass="21788">MLRKTIITTTLLMLTSAAYANPYIGASVGQANFDSTNLSVDSTHGSTKMPLKLDDDSSLAGKIYGGYQFNRYIALEGSIGGYDALDGGSVTVGDMKFAAIQPKIILPVNDRFNLFAKAGVAYFNAEFKVSNSFVGATGHSTFSDTTMTGMYGLGADFSLTENLRIEATWDYMKPDLEVAKLLGTSASVDAEISVFSLGMNYHF</sequence>
<name>A0A109D6I3_9VIBR</name>
<dbReference type="Pfam" id="PF01389">
    <property type="entry name" value="OmpA_membrane"/>
    <property type="match status" value="1"/>
</dbReference>